<proteinExistence type="predicted"/>
<dbReference type="AlphaFoldDB" id="A0AA38Y5C1"/>
<dbReference type="PANTHER" id="PTHR43712:SF5">
    <property type="entry name" value="O-METHYLTRANSFERASE ASQN-RELATED"/>
    <property type="match status" value="1"/>
</dbReference>
<keyword evidence="2" id="KW-1185">Reference proteome</keyword>
<sequence length="82" mass="8881">MCAILLTAIPGDNLVTELLSTSAALWGHMSIGLAKEHPKLNFVVQDLPDFIAAGQQALPPDLKDRISFQAHDFFAPQPIQAD</sequence>
<dbReference type="InterPro" id="IPR029063">
    <property type="entry name" value="SAM-dependent_MTases_sf"/>
</dbReference>
<name>A0AA38Y5C1_9EURO</name>
<protein>
    <submittedName>
        <fullName evidence="1">Uncharacterized protein</fullName>
    </submittedName>
</protein>
<dbReference type="PANTHER" id="PTHR43712">
    <property type="entry name" value="PUTATIVE (AFU_ORTHOLOGUE AFUA_4G14580)-RELATED"/>
    <property type="match status" value="1"/>
</dbReference>
<dbReference type="Gene3D" id="3.40.50.150">
    <property type="entry name" value="Vaccinia Virus protein VP39"/>
    <property type="match status" value="1"/>
</dbReference>
<evidence type="ECO:0000313" key="1">
    <source>
        <dbReference type="EMBL" id="KAJ9635611.1"/>
    </source>
</evidence>
<evidence type="ECO:0000313" key="2">
    <source>
        <dbReference type="Proteomes" id="UP001172681"/>
    </source>
</evidence>
<dbReference type="EMBL" id="JAPDRN010000033">
    <property type="protein sequence ID" value="KAJ9635611.1"/>
    <property type="molecule type" value="Genomic_DNA"/>
</dbReference>
<comment type="caution">
    <text evidence="1">The sequence shown here is derived from an EMBL/GenBank/DDBJ whole genome shotgun (WGS) entry which is preliminary data.</text>
</comment>
<accession>A0AA38Y5C1</accession>
<dbReference type="Proteomes" id="UP001172681">
    <property type="component" value="Unassembled WGS sequence"/>
</dbReference>
<dbReference type="SUPFAM" id="SSF53335">
    <property type="entry name" value="S-adenosyl-L-methionine-dependent methyltransferases"/>
    <property type="match status" value="1"/>
</dbReference>
<reference evidence="1" key="1">
    <citation type="submission" date="2022-10" db="EMBL/GenBank/DDBJ databases">
        <title>Culturing micro-colonial fungi from biological soil crusts in the Mojave desert and describing Neophaeococcomyces mojavensis, and introducing the new genera and species Taxawa tesnikishii.</title>
        <authorList>
            <person name="Kurbessoian T."/>
            <person name="Stajich J.E."/>
        </authorList>
    </citation>
    <scope>NUCLEOTIDE SEQUENCE</scope>
    <source>
        <strain evidence="1">TK_35</strain>
    </source>
</reference>
<organism evidence="1 2">
    <name type="scientific">Knufia peltigerae</name>
    <dbReference type="NCBI Taxonomy" id="1002370"/>
    <lineage>
        <taxon>Eukaryota</taxon>
        <taxon>Fungi</taxon>
        <taxon>Dikarya</taxon>
        <taxon>Ascomycota</taxon>
        <taxon>Pezizomycotina</taxon>
        <taxon>Eurotiomycetes</taxon>
        <taxon>Chaetothyriomycetidae</taxon>
        <taxon>Chaetothyriales</taxon>
        <taxon>Trichomeriaceae</taxon>
        <taxon>Knufia</taxon>
    </lineage>
</organism>
<gene>
    <name evidence="1" type="ORF">H2204_005785</name>
</gene>